<protein>
    <submittedName>
        <fullName evidence="1">Uncharacterized protein</fullName>
    </submittedName>
</protein>
<reference evidence="2" key="1">
    <citation type="journal article" date="2023" name="G3 (Bethesda)">
        <title>Genome assembly and association tests identify interacting loci associated with vigor, precocity, and sex in interspecific pistachio rootstocks.</title>
        <authorList>
            <person name="Palmer W."/>
            <person name="Jacygrad E."/>
            <person name="Sagayaradj S."/>
            <person name="Cavanaugh K."/>
            <person name="Han R."/>
            <person name="Bertier L."/>
            <person name="Beede B."/>
            <person name="Kafkas S."/>
            <person name="Golino D."/>
            <person name="Preece J."/>
            <person name="Michelmore R."/>
        </authorList>
    </citation>
    <scope>NUCLEOTIDE SEQUENCE [LARGE SCALE GENOMIC DNA]</scope>
</reference>
<evidence type="ECO:0000313" key="1">
    <source>
        <dbReference type="EMBL" id="KAJ0093576.1"/>
    </source>
</evidence>
<dbReference type="EMBL" id="CM047903">
    <property type="protein sequence ID" value="KAJ0093576.1"/>
    <property type="molecule type" value="Genomic_DNA"/>
</dbReference>
<evidence type="ECO:0000313" key="2">
    <source>
        <dbReference type="Proteomes" id="UP001164250"/>
    </source>
</evidence>
<name>A0ACC1B3S3_9ROSI</name>
<comment type="caution">
    <text evidence="1">The sequence shown here is derived from an EMBL/GenBank/DDBJ whole genome shotgun (WGS) entry which is preliminary data.</text>
</comment>
<gene>
    <name evidence="1" type="ORF">Patl1_25188</name>
</gene>
<proteinExistence type="predicted"/>
<sequence>MGGSGGDGGEVNREAMVGGLVALRRSLDEQRQQVSNMIVLLGGEMSREDQLVQVNDRLRMELEAEKQKNFELEMELEFLKLQISGAYNSGGTD</sequence>
<accession>A0ACC1B3S3</accession>
<keyword evidence="2" id="KW-1185">Reference proteome</keyword>
<organism evidence="1 2">
    <name type="scientific">Pistacia atlantica</name>
    <dbReference type="NCBI Taxonomy" id="434234"/>
    <lineage>
        <taxon>Eukaryota</taxon>
        <taxon>Viridiplantae</taxon>
        <taxon>Streptophyta</taxon>
        <taxon>Embryophyta</taxon>
        <taxon>Tracheophyta</taxon>
        <taxon>Spermatophyta</taxon>
        <taxon>Magnoliopsida</taxon>
        <taxon>eudicotyledons</taxon>
        <taxon>Gunneridae</taxon>
        <taxon>Pentapetalae</taxon>
        <taxon>rosids</taxon>
        <taxon>malvids</taxon>
        <taxon>Sapindales</taxon>
        <taxon>Anacardiaceae</taxon>
        <taxon>Pistacia</taxon>
    </lineage>
</organism>
<dbReference type="Proteomes" id="UP001164250">
    <property type="component" value="Chromosome 7"/>
</dbReference>